<reference evidence="8 9" key="1">
    <citation type="submission" date="2018-06" db="EMBL/GenBank/DDBJ databases">
        <title>Extensive metabolic versatility and redundancy in microbially diverse, dynamic hydrothermal sediments.</title>
        <authorList>
            <person name="Dombrowski N."/>
            <person name="Teske A."/>
            <person name="Baker B.J."/>
        </authorList>
    </citation>
    <scope>NUCLEOTIDE SEQUENCE [LARGE SCALE GENOMIC DNA]</scope>
    <source>
        <strain evidence="8">B10_G13</strain>
    </source>
</reference>
<evidence type="ECO:0000256" key="6">
    <source>
        <dbReference type="ARBA" id="ARBA00022801"/>
    </source>
</evidence>
<dbReference type="AlphaFoldDB" id="A0A660SNR7"/>
<evidence type="ECO:0000256" key="1">
    <source>
        <dbReference type="ARBA" id="ARBA00001947"/>
    </source>
</evidence>
<keyword evidence="4" id="KW-0479">Metal-binding</keyword>
<organism evidence="8 9">
    <name type="scientific">candidate division TA06 bacterium</name>
    <dbReference type="NCBI Taxonomy" id="2250710"/>
    <lineage>
        <taxon>Bacteria</taxon>
        <taxon>Bacteria division TA06</taxon>
    </lineage>
</organism>
<dbReference type="HAMAP" id="MF_00009">
    <property type="entry name" value="Endoribonucl_YbeY"/>
    <property type="match status" value="1"/>
</dbReference>
<dbReference type="GO" id="GO:0004222">
    <property type="term" value="F:metalloendopeptidase activity"/>
    <property type="evidence" value="ECO:0007669"/>
    <property type="project" value="InterPro"/>
</dbReference>
<keyword evidence="3" id="KW-0540">Nuclease</keyword>
<evidence type="ECO:0000256" key="4">
    <source>
        <dbReference type="ARBA" id="ARBA00022723"/>
    </source>
</evidence>
<evidence type="ECO:0000256" key="7">
    <source>
        <dbReference type="ARBA" id="ARBA00022833"/>
    </source>
</evidence>
<comment type="similarity">
    <text evidence="2">Belongs to the endoribonuclease YbeY family.</text>
</comment>
<evidence type="ECO:0000256" key="3">
    <source>
        <dbReference type="ARBA" id="ARBA00022722"/>
    </source>
</evidence>
<dbReference type="Proteomes" id="UP000271125">
    <property type="component" value="Unassembled WGS sequence"/>
</dbReference>
<evidence type="ECO:0000256" key="2">
    <source>
        <dbReference type="ARBA" id="ARBA00010875"/>
    </source>
</evidence>
<evidence type="ECO:0000313" key="9">
    <source>
        <dbReference type="Proteomes" id="UP000271125"/>
    </source>
</evidence>
<keyword evidence="5" id="KW-0255">Endonuclease</keyword>
<dbReference type="PANTHER" id="PTHR46986:SF1">
    <property type="entry name" value="ENDORIBONUCLEASE YBEY, CHLOROPLASTIC"/>
    <property type="match status" value="1"/>
</dbReference>
<keyword evidence="6" id="KW-0378">Hydrolase</keyword>
<accession>A0A660SNR7</accession>
<evidence type="ECO:0000313" key="8">
    <source>
        <dbReference type="EMBL" id="RKX72437.1"/>
    </source>
</evidence>
<name>A0A660SNR7_UNCT6</name>
<dbReference type="GO" id="GO:0046872">
    <property type="term" value="F:metal ion binding"/>
    <property type="evidence" value="ECO:0007669"/>
    <property type="project" value="UniProtKB-KW"/>
</dbReference>
<protein>
    <submittedName>
        <fullName evidence="8">rRNA maturation RNase YbeY</fullName>
    </submittedName>
</protein>
<proteinExistence type="inferred from homology"/>
<keyword evidence="7" id="KW-0862">Zinc</keyword>
<sequence>KIICVILKEQINKINNNKIVEIVFINENEMRKYNRTYRKINRTTNILTFNYSKFTDAEIVLSSIVLCMTVIERRAKLHNSTIEAELKRTLIHGVLHVAGYDHINKKERSKMQELEDLYMKRFNKLNIL</sequence>
<dbReference type="GO" id="GO:0004519">
    <property type="term" value="F:endonuclease activity"/>
    <property type="evidence" value="ECO:0007669"/>
    <property type="project" value="UniProtKB-KW"/>
</dbReference>
<dbReference type="EMBL" id="QNBD01000021">
    <property type="protein sequence ID" value="RKX72437.1"/>
    <property type="molecule type" value="Genomic_DNA"/>
</dbReference>
<feature type="non-terminal residue" evidence="8">
    <location>
        <position position="1"/>
    </location>
</feature>
<dbReference type="InterPro" id="IPR023091">
    <property type="entry name" value="MetalPrtase_cat_dom_sf_prd"/>
</dbReference>
<dbReference type="NCBIfam" id="TIGR00043">
    <property type="entry name" value="rRNA maturation RNase YbeY"/>
    <property type="match status" value="1"/>
</dbReference>
<dbReference type="Pfam" id="PF02130">
    <property type="entry name" value="YbeY"/>
    <property type="match status" value="1"/>
</dbReference>
<dbReference type="GO" id="GO:0006364">
    <property type="term" value="P:rRNA processing"/>
    <property type="evidence" value="ECO:0007669"/>
    <property type="project" value="InterPro"/>
</dbReference>
<comment type="cofactor">
    <cofactor evidence="1">
        <name>Zn(2+)</name>
        <dbReference type="ChEBI" id="CHEBI:29105"/>
    </cofactor>
</comment>
<dbReference type="PANTHER" id="PTHR46986">
    <property type="entry name" value="ENDORIBONUCLEASE YBEY, CHLOROPLASTIC"/>
    <property type="match status" value="1"/>
</dbReference>
<evidence type="ECO:0000256" key="5">
    <source>
        <dbReference type="ARBA" id="ARBA00022759"/>
    </source>
</evidence>
<dbReference type="Gene3D" id="3.40.390.30">
    <property type="entry name" value="Metalloproteases ('zincins'), catalytic domain"/>
    <property type="match status" value="1"/>
</dbReference>
<dbReference type="InterPro" id="IPR002036">
    <property type="entry name" value="YbeY"/>
</dbReference>
<dbReference type="SUPFAM" id="SSF55486">
    <property type="entry name" value="Metalloproteases ('zincins'), catalytic domain"/>
    <property type="match status" value="1"/>
</dbReference>
<gene>
    <name evidence="8" type="primary">ybeY</name>
    <name evidence="8" type="ORF">DRP43_00830</name>
</gene>
<comment type="caution">
    <text evidence="8">The sequence shown here is derived from an EMBL/GenBank/DDBJ whole genome shotgun (WGS) entry which is preliminary data.</text>
</comment>